<organism evidence="1 2">
    <name type="scientific">Brevibacillus laterosporus</name>
    <name type="common">Bacillus laterosporus</name>
    <dbReference type="NCBI Taxonomy" id="1465"/>
    <lineage>
        <taxon>Bacteria</taxon>
        <taxon>Bacillati</taxon>
        <taxon>Bacillota</taxon>
        <taxon>Bacilli</taxon>
        <taxon>Bacillales</taxon>
        <taxon>Paenibacillaceae</taxon>
        <taxon>Brevibacillus</taxon>
    </lineage>
</organism>
<gene>
    <name evidence="1" type="ORF">C4A77_00940</name>
</gene>
<name>A0AAP8QI78_BRELA</name>
<dbReference type="EMBL" id="PRKQ01000001">
    <property type="protein sequence ID" value="PPB12983.1"/>
    <property type="molecule type" value="Genomic_DNA"/>
</dbReference>
<comment type="caution">
    <text evidence="1">The sequence shown here is derived from an EMBL/GenBank/DDBJ whole genome shotgun (WGS) entry which is preliminary data.</text>
</comment>
<reference evidence="1 2" key="1">
    <citation type="submission" date="2018-02" db="EMBL/GenBank/DDBJ databases">
        <title>Comparative analysis of genomes of three Brevibacillus laterosporus strains producers of potent antimicrobials isolated from silage.</title>
        <authorList>
            <person name="Kojic M."/>
            <person name="Miljkovic M."/>
            <person name="Studholme D."/>
            <person name="Filipic B."/>
        </authorList>
    </citation>
    <scope>NUCLEOTIDE SEQUENCE [LARGE SCALE GENOMIC DNA]</scope>
    <source>
        <strain evidence="1 2">BGSP11</strain>
    </source>
</reference>
<dbReference type="AlphaFoldDB" id="A0AAP8QI78"/>
<protein>
    <submittedName>
        <fullName evidence="1">Uncharacterized protein</fullName>
    </submittedName>
</protein>
<accession>A0AAP8QI78</accession>
<dbReference type="RefSeq" id="WP_104030384.1">
    <property type="nucleotide sequence ID" value="NZ_PRKQ01000001.1"/>
</dbReference>
<sequence>MKITIGLKDGSIIYAETLQEEMIHLKPLNENDWLVTKDTIVPYSNIRFIKRIEDKKDIVLDVGNIKQEGLNVNDLMKNMIETSHKMINNQI</sequence>
<evidence type="ECO:0000313" key="1">
    <source>
        <dbReference type="EMBL" id="PPB12983.1"/>
    </source>
</evidence>
<dbReference type="Proteomes" id="UP000239759">
    <property type="component" value="Unassembled WGS sequence"/>
</dbReference>
<proteinExistence type="predicted"/>
<evidence type="ECO:0000313" key="2">
    <source>
        <dbReference type="Proteomes" id="UP000239759"/>
    </source>
</evidence>